<keyword evidence="2" id="KW-1185">Reference proteome</keyword>
<accession>A0ABQ0DHU9</accession>
<protein>
    <submittedName>
        <fullName evidence="1">Uncharacterized protein</fullName>
    </submittedName>
</protein>
<dbReference type="Proteomes" id="UP001628156">
    <property type="component" value="Unassembled WGS sequence"/>
</dbReference>
<dbReference type="EMBL" id="BAAFRS010000109">
    <property type="protein sequence ID" value="GAB1222430.1"/>
    <property type="molecule type" value="Genomic_DNA"/>
</dbReference>
<proteinExistence type="predicted"/>
<name>A0ABQ0DHU9_9EUKA</name>
<feature type="non-terminal residue" evidence="1">
    <location>
        <position position="1"/>
    </location>
</feature>
<reference evidence="1 2" key="1">
    <citation type="journal article" date="2019" name="PLoS Negl. Trop. Dis.">
        <title>Whole genome sequencing of Entamoeba nuttalli reveals mammalian host-related molecular signatures and a novel octapeptide-repeat surface protein.</title>
        <authorList>
            <person name="Tanaka M."/>
            <person name="Makiuchi T."/>
            <person name="Komiyama T."/>
            <person name="Shiina T."/>
            <person name="Osaki K."/>
            <person name="Tachibana H."/>
        </authorList>
    </citation>
    <scope>NUCLEOTIDE SEQUENCE [LARGE SCALE GENOMIC DNA]</scope>
    <source>
        <strain evidence="1 2">P19-061405</strain>
    </source>
</reference>
<sequence>KMYLNPLNELPIFNNYAVVDVPKEIINNQNVPVKTINGEDPFNIIRELERII</sequence>
<gene>
    <name evidence="1" type="ORF">ENUP19_0109G0001</name>
</gene>
<evidence type="ECO:0000313" key="2">
    <source>
        <dbReference type="Proteomes" id="UP001628156"/>
    </source>
</evidence>
<comment type="caution">
    <text evidence="1">The sequence shown here is derived from an EMBL/GenBank/DDBJ whole genome shotgun (WGS) entry which is preliminary data.</text>
</comment>
<evidence type="ECO:0000313" key="1">
    <source>
        <dbReference type="EMBL" id="GAB1222430.1"/>
    </source>
</evidence>
<organism evidence="1 2">
    <name type="scientific">Entamoeba nuttalli</name>
    <dbReference type="NCBI Taxonomy" id="412467"/>
    <lineage>
        <taxon>Eukaryota</taxon>
        <taxon>Amoebozoa</taxon>
        <taxon>Evosea</taxon>
        <taxon>Archamoebae</taxon>
        <taxon>Mastigamoebida</taxon>
        <taxon>Entamoebidae</taxon>
        <taxon>Entamoeba</taxon>
    </lineage>
</organism>